<proteinExistence type="predicted"/>
<protein>
    <submittedName>
        <fullName evidence="1">Uncharacterized protein YbcV (DUF1398 family)</fullName>
    </submittedName>
</protein>
<dbReference type="SUPFAM" id="SSF160419">
    <property type="entry name" value="YdfO-like"/>
    <property type="match status" value="1"/>
</dbReference>
<name>A0A327Q7M9_9BACT</name>
<keyword evidence="2" id="KW-1185">Reference proteome</keyword>
<dbReference type="Proteomes" id="UP000249547">
    <property type="component" value="Unassembled WGS sequence"/>
</dbReference>
<evidence type="ECO:0000313" key="1">
    <source>
        <dbReference type="EMBL" id="RAJ00400.1"/>
    </source>
</evidence>
<gene>
    <name evidence="1" type="ORF">LX64_04105</name>
</gene>
<dbReference type="EMBL" id="QLLL01000008">
    <property type="protein sequence ID" value="RAJ00400.1"/>
    <property type="molecule type" value="Genomic_DNA"/>
</dbReference>
<dbReference type="InterPro" id="IPR009833">
    <property type="entry name" value="DUF1398"/>
</dbReference>
<reference evidence="1 2" key="1">
    <citation type="submission" date="2018-06" db="EMBL/GenBank/DDBJ databases">
        <title>Genomic Encyclopedia of Archaeal and Bacterial Type Strains, Phase II (KMG-II): from individual species to whole genera.</title>
        <authorList>
            <person name="Goeker M."/>
        </authorList>
    </citation>
    <scope>NUCLEOTIDE SEQUENCE [LARGE SCALE GENOMIC DNA]</scope>
    <source>
        <strain evidence="1 2">DSM 23857</strain>
    </source>
</reference>
<dbReference type="RefSeq" id="WP_111599517.1">
    <property type="nucleotide sequence ID" value="NZ_QLLL01000008.1"/>
</dbReference>
<dbReference type="Gene3D" id="3.30.1810.10">
    <property type="entry name" value="YdfO-like"/>
    <property type="match status" value="1"/>
</dbReference>
<sequence>MFSIDQIKIAHSKVESGADFPAYIHAIKALGVAGYETWVKDSHTDYFAANDFSISSGPMYADLSISNTAQPLQFQAYLKLHQEGGSDYYTFCQHCAETGVEKWVVSLEGMTCTYYDKAGNVVLEEKIPG</sequence>
<dbReference type="Pfam" id="PF07166">
    <property type="entry name" value="DUF1398"/>
    <property type="match status" value="1"/>
</dbReference>
<accession>A0A327Q7M9</accession>
<organism evidence="1 2">
    <name type="scientific">Chitinophaga skermanii</name>
    <dbReference type="NCBI Taxonomy" id="331697"/>
    <lineage>
        <taxon>Bacteria</taxon>
        <taxon>Pseudomonadati</taxon>
        <taxon>Bacteroidota</taxon>
        <taxon>Chitinophagia</taxon>
        <taxon>Chitinophagales</taxon>
        <taxon>Chitinophagaceae</taxon>
        <taxon>Chitinophaga</taxon>
    </lineage>
</organism>
<comment type="caution">
    <text evidence="1">The sequence shown here is derived from an EMBL/GenBank/DDBJ whole genome shotgun (WGS) entry which is preliminary data.</text>
</comment>
<dbReference type="AlphaFoldDB" id="A0A327Q7M9"/>
<evidence type="ECO:0000313" key="2">
    <source>
        <dbReference type="Proteomes" id="UP000249547"/>
    </source>
</evidence>
<dbReference type="OrthoDB" id="1550456at2"/>
<dbReference type="InterPro" id="IPR036696">
    <property type="entry name" value="YdfO-like_sf"/>
</dbReference>